<dbReference type="EMBL" id="JAFIRN010000014">
    <property type="protein sequence ID" value="KAG5835326.1"/>
    <property type="molecule type" value="Genomic_DNA"/>
</dbReference>
<keyword evidence="3" id="KW-0677">Repeat</keyword>
<dbReference type="PROSITE" id="PS00028">
    <property type="entry name" value="ZINC_FINGER_C2H2_1"/>
    <property type="match status" value="2"/>
</dbReference>
<reference evidence="12" key="1">
    <citation type="submission" date="2021-01" db="EMBL/GenBank/DDBJ databases">
        <title>A chromosome-scale assembly of European eel, Anguilla anguilla.</title>
        <authorList>
            <person name="Henkel C."/>
            <person name="Jong-Raadsen S.A."/>
            <person name="Dufour S."/>
            <person name="Weltzien F.-A."/>
            <person name="Palstra A.P."/>
            <person name="Pelster B."/>
            <person name="Spaink H.P."/>
            <person name="Van Den Thillart G.E."/>
            <person name="Jansen H."/>
            <person name="Zahm M."/>
            <person name="Klopp C."/>
            <person name="Cedric C."/>
            <person name="Louis A."/>
            <person name="Berthelot C."/>
            <person name="Parey E."/>
            <person name="Roest Crollius H."/>
            <person name="Montfort J."/>
            <person name="Robinson-Rechavi M."/>
            <person name="Bucao C."/>
            <person name="Bouchez O."/>
            <person name="Gislard M."/>
            <person name="Lluch J."/>
            <person name="Milhes M."/>
            <person name="Lampietro C."/>
            <person name="Lopez Roques C."/>
            <person name="Donnadieu C."/>
            <person name="Braasch I."/>
            <person name="Desvignes T."/>
            <person name="Postlethwait J."/>
            <person name="Bobe J."/>
            <person name="Guiguen Y."/>
            <person name="Dirks R."/>
        </authorList>
    </citation>
    <scope>NUCLEOTIDE SEQUENCE</scope>
    <source>
        <strain evidence="12">Tag_6206</strain>
        <tissue evidence="12">Liver</tissue>
    </source>
</reference>
<evidence type="ECO:0000313" key="13">
    <source>
        <dbReference type="Proteomes" id="UP001044222"/>
    </source>
</evidence>
<evidence type="ECO:0000256" key="1">
    <source>
        <dbReference type="ARBA" id="ARBA00004123"/>
    </source>
</evidence>
<dbReference type="SMART" id="SM00355">
    <property type="entry name" value="ZnF_C2H2"/>
    <property type="match status" value="2"/>
</dbReference>
<protein>
    <recommendedName>
        <fullName evidence="11">C2H2-type domain-containing protein</fullName>
    </recommendedName>
</protein>
<feature type="region of interest" description="Disordered" evidence="10">
    <location>
        <begin position="110"/>
        <end position="165"/>
    </location>
</feature>
<feature type="region of interest" description="Disordered" evidence="10">
    <location>
        <begin position="393"/>
        <end position="434"/>
    </location>
</feature>
<evidence type="ECO:0000256" key="4">
    <source>
        <dbReference type="ARBA" id="ARBA00022771"/>
    </source>
</evidence>
<evidence type="ECO:0000256" key="9">
    <source>
        <dbReference type="PROSITE-ProRule" id="PRU00042"/>
    </source>
</evidence>
<keyword evidence="4 9" id="KW-0863">Zinc-finger</keyword>
<dbReference type="GO" id="GO:0000981">
    <property type="term" value="F:DNA-binding transcription factor activity, RNA polymerase II-specific"/>
    <property type="evidence" value="ECO:0007669"/>
    <property type="project" value="TreeGrafter"/>
</dbReference>
<keyword evidence="8" id="KW-0539">Nucleus</keyword>
<feature type="compositionally biased region" description="Basic and acidic residues" evidence="10">
    <location>
        <begin position="110"/>
        <end position="124"/>
    </location>
</feature>
<evidence type="ECO:0000256" key="3">
    <source>
        <dbReference type="ARBA" id="ARBA00022737"/>
    </source>
</evidence>
<dbReference type="PANTHER" id="PTHR24394">
    <property type="entry name" value="ZINC FINGER PROTEIN"/>
    <property type="match status" value="1"/>
</dbReference>
<feature type="compositionally biased region" description="Polar residues" evidence="10">
    <location>
        <begin position="271"/>
        <end position="283"/>
    </location>
</feature>
<dbReference type="InterPro" id="IPR036236">
    <property type="entry name" value="Znf_C2H2_sf"/>
</dbReference>
<feature type="domain" description="C2H2-type" evidence="11">
    <location>
        <begin position="441"/>
        <end position="468"/>
    </location>
</feature>
<feature type="region of interest" description="Disordered" evidence="10">
    <location>
        <begin position="177"/>
        <end position="345"/>
    </location>
</feature>
<dbReference type="Proteomes" id="UP001044222">
    <property type="component" value="Chromosome 14"/>
</dbReference>
<dbReference type="GO" id="GO:0005634">
    <property type="term" value="C:nucleus"/>
    <property type="evidence" value="ECO:0007669"/>
    <property type="project" value="UniProtKB-SubCell"/>
</dbReference>
<feature type="compositionally biased region" description="Polar residues" evidence="10">
    <location>
        <begin position="215"/>
        <end position="231"/>
    </location>
</feature>
<comment type="caution">
    <text evidence="12">The sequence shown here is derived from an EMBL/GenBank/DDBJ whole genome shotgun (WGS) entry which is preliminary data.</text>
</comment>
<comment type="subcellular location">
    <subcellularLocation>
        <location evidence="1">Nucleus</location>
    </subcellularLocation>
</comment>
<dbReference type="GO" id="GO:0003677">
    <property type="term" value="F:DNA binding"/>
    <property type="evidence" value="ECO:0007669"/>
    <property type="project" value="UniProtKB-KW"/>
</dbReference>
<dbReference type="SUPFAM" id="SSF57667">
    <property type="entry name" value="beta-beta-alpha zinc fingers"/>
    <property type="match status" value="1"/>
</dbReference>
<dbReference type="GO" id="GO:0008270">
    <property type="term" value="F:zinc ion binding"/>
    <property type="evidence" value="ECO:0007669"/>
    <property type="project" value="UniProtKB-KW"/>
</dbReference>
<dbReference type="AlphaFoldDB" id="A0A9D3LRU9"/>
<evidence type="ECO:0000313" key="12">
    <source>
        <dbReference type="EMBL" id="KAG5835326.1"/>
    </source>
</evidence>
<keyword evidence="13" id="KW-1185">Reference proteome</keyword>
<feature type="domain" description="C2H2-type" evidence="11">
    <location>
        <begin position="469"/>
        <end position="496"/>
    </location>
</feature>
<dbReference type="Pfam" id="PF00096">
    <property type="entry name" value="zf-C2H2"/>
    <property type="match status" value="2"/>
</dbReference>
<evidence type="ECO:0000256" key="8">
    <source>
        <dbReference type="ARBA" id="ARBA00023242"/>
    </source>
</evidence>
<keyword evidence="2" id="KW-0479">Metal-binding</keyword>
<evidence type="ECO:0000256" key="7">
    <source>
        <dbReference type="ARBA" id="ARBA00023163"/>
    </source>
</evidence>
<dbReference type="Gene3D" id="3.30.160.60">
    <property type="entry name" value="Classic Zinc Finger"/>
    <property type="match status" value="3"/>
</dbReference>
<dbReference type="PROSITE" id="PS50157">
    <property type="entry name" value="ZINC_FINGER_C2H2_2"/>
    <property type="match status" value="2"/>
</dbReference>
<evidence type="ECO:0000256" key="2">
    <source>
        <dbReference type="ARBA" id="ARBA00022723"/>
    </source>
</evidence>
<feature type="compositionally biased region" description="Basic and acidic residues" evidence="10">
    <location>
        <begin position="288"/>
        <end position="307"/>
    </location>
</feature>
<keyword evidence="6" id="KW-0805">Transcription regulation</keyword>
<dbReference type="FunFam" id="3.30.160.60:FF:000478">
    <property type="entry name" value="Zinc finger protein 133"/>
    <property type="match status" value="1"/>
</dbReference>
<sequence length="510" mass="56861">MLRITNVVVESCTKMTKLHALNAYFTERLMTAVQEIMKVLEDTLFEYQHETERTKRENEILRRRLLDAEAGFPQPVPPLCADRAVSEHQEWGSTGQDTESTLTAVKLEFSEPQRHRQEEEEHLGLESGTDGSVIPSPCSKRECGPDSLNQPAFPPPCGKRDSVQDPQNHLDLRLQIGNTEEEEGTPSVTHYQIKSETDGVDCTVSEEPGEALSGDTFNPASQTDQSENSGRVNEDISSRPMLMSVEQHSKEKPEFSPPLRADRAVSEHQEWGSTGQDTESTLTAVKLEFSEPQRHRQEEEKHRRLESGTDGSVIPSPCSKRECGPDSLNQPAFSPPCGKRDSVQDPQNHLDLRLQIGNTEEEEGTPSVTRYQIKTETDGADCTVSEEPAEGLFLHKINPASETDQSENSGRVDEDITSRSNLLSEQHSKEHPDLLRGDGSLSCAYCGKVFFLLSRLKSHLRSHTEDSSFQCSVCGKCFSQSGNLNVHQRVHTGKKPYCCSICGKSFNYSD</sequence>
<keyword evidence="5" id="KW-0862">Zinc</keyword>
<gene>
    <name evidence="12" type="ORF">ANANG_G00242700</name>
</gene>
<keyword evidence="7" id="KW-0804">Transcription</keyword>
<evidence type="ECO:0000256" key="6">
    <source>
        <dbReference type="ARBA" id="ARBA00023015"/>
    </source>
</evidence>
<evidence type="ECO:0000256" key="5">
    <source>
        <dbReference type="ARBA" id="ARBA00022833"/>
    </source>
</evidence>
<accession>A0A9D3LRU9</accession>
<dbReference type="InterPro" id="IPR013087">
    <property type="entry name" value="Znf_C2H2_type"/>
</dbReference>
<dbReference type="PANTHER" id="PTHR24394:SF48">
    <property type="entry name" value="ZINC FINGER PROTEIN 771"/>
    <property type="match status" value="1"/>
</dbReference>
<name>A0A9D3LRU9_ANGAN</name>
<evidence type="ECO:0000259" key="11">
    <source>
        <dbReference type="PROSITE" id="PS50157"/>
    </source>
</evidence>
<feature type="compositionally biased region" description="Basic and acidic residues" evidence="10">
    <location>
        <begin position="247"/>
        <end position="270"/>
    </location>
</feature>
<proteinExistence type="predicted"/>
<organism evidence="12 13">
    <name type="scientific">Anguilla anguilla</name>
    <name type="common">European freshwater eel</name>
    <name type="synonym">Muraena anguilla</name>
    <dbReference type="NCBI Taxonomy" id="7936"/>
    <lineage>
        <taxon>Eukaryota</taxon>
        <taxon>Metazoa</taxon>
        <taxon>Chordata</taxon>
        <taxon>Craniata</taxon>
        <taxon>Vertebrata</taxon>
        <taxon>Euteleostomi</taxon>
        <taxon>Actinopterygii</taxon>
        <taxon>Neopterygii</taxon>
        <taxon>Teleostei</taxon>
        <taxon>Anguilliformes</taxon>
        <taxon>Anguillidae</taxon>
        <taxon>Anguilla</taxon>
    </lineage>
</organism>
<evidence type="ECO:0000256" key="10">
    <source>
        <dbReference type="SAM" id="MobiDB-lite"/>
    </source>
</evidence>
<feature type="compositionally biased region" description="Polar residues" evidence="10">
    <location>
        <begin position="400"/>
        <end position="409"/>
    </location>
</feature>